<dbReference type="InterPro" id="IPR007009">
    <property type="entry name" value="Shq1_C"/>
</dbReference>
<dbReference type="InterPro" id="IPR048696">
    <property type="entry name" value="SHQ1-like_CS"/>
</dbReference>
<dbReference type="AlphaFoldDB" id="A0A1E1X623"/>
<dbReference type="InterPro" id="IPR008978">
    <property type="entry name" value="HSP20-like_chaperone"/>
</dbReference>
<feature type="domain" description="CS" evidence="8">
    <location>
        <begin position="1"/>
        <end position="89"/>
    </location>
</feature>
<name>A0A1E1X623_9ACAR</name>
<dbReference type="SUPFAM" id="SSF49764">
    <property type="entry name" value="HSP20-like chaperones"/>
    <property type="match status" value="1"/>
</dbReference>
<dbReference type="GO" id="GO:0051082">
    <property type="term" value="F:unfolded protein binding"/>
    <property type="evidence" value="ECO:0007669"/>
    <property type="project" value="TreeGrafter"/>
</dbReference>
<feature type="compositionally biased region" description="Low complexity" evidence="7">
    <location>
        <begin position="496"/>
        <end position="511"/>
    </location>
</feature>
<reference evidence="9" key="1">
    <citation type="journal article" date="2017" name="Front. Cell. Infect. Microbiol.">
        <title>The Distinct Transcriptional Response of the Midgut of Amblyomma sculptum and Amblyomma aureolatum Ticks to Rickettsia rickettsii Correlates to Their Differences in Susceptibility to Infection.</title>
        <authorList>
            <person name="Martins L.A."/>
            <person name="Galletti M.F.B.M."/>
            <person name="Ribeiro J.M."/>
            <person name="Fujita A."/>
            <person name="Costa F.B."/>
            <person name="Labruna M.B."/>
            <person name="Daffre S."/>
            <person name="Fogaca A.C."/>
        </authorList>
    </citation>
    <scope>NUCLEOTIDE SEQUENCE</scope>
</reference>
<keyword evidence="6" id="KW-0539">Nucleus</keyword>
<dbReference type="PANTHER" id="PTHR12967:SF0">
    <property type="entry name" value="PROTEIN SHQ1 HOMOLOG"/>
    <property type="match status" value="1"/>
</dbReference>
<dbReference type="Gene3D" id="2.60.40.790">
    <property type="match status" value="1"/>
</dbReference>
<dbReference type="FunFam" id="2.60.40.790:FF:000022">
    <property type="entry name" value="Protein SHQ1 homolog"/>
    <property type="match status" value="1"/>
</dbReference>
<dbReference type="PROSITE" id="PS51203">
    <property type="entry name" value="CS"/>
    <property type="match status" value="1"/>
</dbReference>
<accession>A0A1E1X623</accession>
<sequence>MLTPAFELRQDDDFLVIEIKAPYSKISDAEIYFHEEEFKFYSKPYYLRLHLPGKVVENGLESAKYESDNGTYVVHMPKQTPGEVFTGLDLLTKLLAPGPKAAPARPLIEVLENRSARDDELPEVEDDVDWLMEQTPWTPQDEASLLEGSVRKYGFDRQRTGVIARIKEEIPDLVDIADPEHKTVQEARQERLRAEDDHFNAEHYLADRYEPAGVEQVLSYKAPWWDLAARLDGSGDSATTEDLFRFTEEEKTKMRNLPRKEYLLDKQLEPSLLLGLVDVLFAYAYNKRVTEGEDTVESGWNISKLSATLSWFEEFWSLEQTVRCCFRRCLIFPLYRHWGLSYAVLRDVIQILRLGPRYVLRCLLEIHDAFSHHDSRYILNDLYITDYAVWIQSVRPKSLHRLADALKQVKVRKADLDLDIPELERGAKLAIAEAAVEEASTADNVSVALQALCISNPLASAASREGDDAPTSCDAVVELENELSDDDSTSSDDDSSSWSGDESGSDSSADSTSDDSSSDSALDSDDDDVPAAAAGGGKRRSGAVVDGDNVSVTSSSDSDSDDSDGGSSSEADGGIDQCLLFVKDAEHEKRR</sequence>
<comment type="similarity">
    <text evidence="3">Belongs to the SHQ1 family.</text>
</comment>
<feature type="region of interest" description="Disordered" evidence="7">
    <location>
        <begin position="481"/>
        <end position="591"/>
    </location>
</feature>
<evidence type="ECO:0000256" key="1">
    <source>
        <dbReference type="ARBA" id="ARBA00004514"/>
    </source>
</evidence>
<dbReference type="CDD" id="cd00298">
    <property type="entry name" value="ACD_sHsps_p23-like"/>
    <property type="match status" value="1"/>
</dbReference>
<evidence type="ECO:0000256" key="4">
    <source>
        <dbReference type="ARBA" id="ARBA00013750"/>
    </source>
</evidence>
<proteinExistence type="evidence at transcript level"/>
<feature type="compositionally biased region" description="Acidic residues" evidence="7">
    <location>
        <begin position="512"/>
        <end position="529"/>
    </location>
</feature>
<evidence type="ECO:0000256" key="3">
    <source>
        <dbReference type="ARBA" id="ARBA00005607"/>
    </source>
</evidence>
<organism evidence="9">
    <name type="scientific">Amblyomma aureolatum</name>
    <dbReference type="NCBI Taxonomy" id="187763"/>
    <lineage>
        <taxon>Eukaryota</taxon>
        <taxon>Metazoa</taxon>
        <taxon>Ecdysozoa</taxon>
        <taxon>Arthropoda</taxon>
        <taxon>Chelicerata</taxon>
        <taxon>Arachnida</taxon>
        <taxon>Acari</taxon>
        <taxon>Parasitiformes</taxon>
        <taxon>Ixodida</taxon>
        <taxon>Ixodoidea</taxon>
        <taxon>Ixodidae</taxon>
        <taxon>Amblyomminae</taxon>
        <taxon>Amblyomma</taxon>
    </lineage>
</organism>
<protein>
    <recommendedName>
        <fullName evidence="4">Protein SHQ1 homolog</fullName>
    </recommendedName>
</protein>
<feature type="compositionally biased region" description="Low complexity" evidence="7">
    <location>
        <begin position="544"/>
        <end position="557"/>
    </location>
</feature>
<evidence type="ECO:0000256" key="5">
    <source>
        <dbReference type="ARBA" id="ARBA00022490"/>
    </source>
</evidence>
<dbReference type="Pfam" id="PF21413">
    <property type="entry name" value="SHQ1-like_CS"/>
    <property type="match status" value="1"/>
</dbReference>
<evidence type="ECO:0000259" key="8">
    <source>
        <dbReference type="PROSITE" id="PS51203"/>
    </source>
</evidence>
<evidence type="ECO:0000256" key="2">
    <source>
        <dbReference type="ARBA" id="ARBA00004642"/>
    </source>
</evidence>
<feature type="compositionally biased region" description="Low complexity" evidence="7">
    <location>
        <begin position="565"/>
        <end position="576"/>
    </location>
</feature>
<dbReference type="EMBL" id="GFAC01004476">
    <property type="protein sequence ID" value="JAT94712.1"/>
    <property type="molecule type" value="mRNA"/>
</dbReference>
<dbReference type="GO" id="GO:0005829">
    <property type="term" value="C:cytosol"/>
    <property type="evidence" value="ECO:0007669"/>
    <property type="project" value="UniProtKB-SubCell"/>
</dbReference>
<dbReference type="Pfam" id="PF04925">
    <property type="entry name" value="SHQ1"/>
    <property type="match status" value="1"/>
</dbReference>
<keyword evidence="5" id="KW-0963">Cytoplasm</keyword>
<dbReference type="PANTHER" id="PTHR12967">
    <property type="entry name" value="PROTEIN SHQ1 HOMOLOG"/>
    <property type="match status" value="1"/>
</dbReference>
<dbReference type="GO" id="GO:0005654">
    <property type="term" value="C:nucleoplasm"/>
    <property type="evidence" value="ECO:0007669"/>
    <property type="project" value="UniProtKB-SubCell"/>
</dbReference>
<evidence type="ECO:0000313" key="9">
    <source>
        <dbReference type="EMBL" id="JAT94712.1"/>
    </source>
</evidence>
<feature type="compositionally biased region" description="Acidic residues" evidence="7">
    <location>
        <begin position="481"/>
        <end position="495"/>
    </location>
</feature>
<evidence type="ECO:0000256" key="6">
    <source>
        <dbReference type="ARBA" id="ARBA00023242"/>
    </source>
</evidence>
<evidence type="ECO:0000256" key="7">
    <source>
        <dbReference type="SAM" id="MobiDB-lite"/>
    </source>
</evidence>
<dbReference type="GO" id="GO:0000493">
    <property type="term" value="P:box H/ACA snoRNP assembly"/>
    <property type="evidence" value="ECO:0007669"/>
    <property type="project" value="InterPro"/>
</dbReference>
<comment type="subcellular location">
    <subcellularLocation>
        <location evidence="1">Cytoplasm</location>
        <location evidence="1">Cytosol</location>
    </subcellularLocation>
    <subcellularLocation>
        <location evidence="2">Nucleus</location>
        <location evidence="2">Nucleoplasm</location>
    </subcellularLocation>
</comment>
<dbReference type="InterPro" id="IPR007052">
    <property type="entry name" value="CS_dom"/>
</dbReference>
<dbReference type="InterPro" id="IPR039742">
    <property type="entry name" value="Shq1"/>
</dbReference>